<dbReference type="InterPro" id="IPR018919">
    <property type="entry name" value="DUF2484"/>
</dbReference>
<dbReference type="Pfam" id="PF10658">
    <property type="entry name" value="DUF2484"/>
    <property type="match status" value="1"/>
</dbReference>
<keyword evidence="1" id="KW-0472">Membrane</keyword>
<accession>A0A2G5K3W0</accession>
<sequence length="83" mass="9589">MNLSLLCAGIWFLVANVLAMIPSNDNHWRRAYILMAIGIPLLGWVTYENGWLVGFLALLGGGWILRWPVYYAWRYIEGLFTKE</sequence>
<dbReference type="EMBL" id="MDGM01000012">
    <property type="protein sequence ID" value="PIB24218.1"/>
    <property type="molecule type" value="Genomic_DNA"/>
</dbReference>
<feature type="transmembrane region" description="Helical" evidence="1">
    <location>
        <begin position="29"/>
        <end position="47"/>
    </location>
</feature>
<evidence type="ECO:0008006" key="4">
    <source>
        <dbReference type="Google" id="ProtNLM"/>
    </source>
</evidence>
<dbReference type="Proteomes" id="UP000231516">
    <property type="component" value="Unassembled WGS sequence"/>
</dbReference>
<keyword evidence="3" id="KW-1185">Reference proteome</keyword>
<organism evidence="2 3">
    <name type="scientific">Paramylibacter kogurei</name>
    <dbReference type="NCBI Taxonomy" id="1889778"/>
    <lineage>
        <taxon>Bacteria</taxon>
        <taxon>Pseudomonadati</taxon>
        <taxon>Pseudomonadota</taxon>
        <taxon>Alphaproteobacteria</taxon>
        <taxon>Rhodobacterales</taxon>
        <taxon>Paracoccaceae</taxon>
        <taxon>Paramylibacter</taxon>
    </lineage>
</organism>
<keyword evidence="1" id="KW-1133">Transmembrane helix</keyword>
<name>A0A2G5K3W0_9RHOB</name>
<keyword evidence="1" id="KW-0812">Transmembrane</keyword>
<evidence type="ECO:0000256" key="1">
    <source>
        <dbReference type="SAM" id="Phobius"/>
    </source>
</evidence>
<comment type="caution">
    <text evidence="2">The sequence shown here is derived from an EMBL/GenBank/DDBJ whole genome shotgun (WGS) entry which is preliminary data.</text>
</comment>
<dbReference type="AlphaFoldDB" id="A0A2G5K3W0"/>
<evidence type="ECO:0000313" key="2">
    <source>
        <dbReference type="EMBL" id="PIB24218.1"/>
    </source>
</evidence>
<dbReference type="RefSeq" id="WP_099592498.1">
    <property type="nucleotide sequence ID" value="NZ_MDGM01000012.1"/>
</dbReference>
<proteinExistence type="predicted"/>
<reference evidence="2 3" key="1">
    <citation type="submission" date="2016-08" db="EMBL/GenBank/DDBJ databases">
        <title>Draft genome of Amylibacter sp. strain 4G11.</title>
        <authorList>
            <person name="Wong S.-K."/>
            <person name="Hamasaki K."/>
            <person name="Yoshizawa S."/>
        </authorList>
    </citation>
    <scope>NUCLEOTIDE SEQUENCE [LARGE SCALE GENOMIC DNA]</scope>
    <source>
        <strain evidence="2 3">4G11</strain>
    </source>
</reference>
<protein>
    <recommendedName>
        <fullName evidence="4">UDP-N-acetylmuramate--alanine ligase</fullName>
    </recommendedName>
</protein>
<gene>
    <name evidence="2" type="ORF">BFP76_03040</name>
</gene>
<evidence type="ECO:0000313" key="3">
    <source>
        <dbReference type="Proteomes" id="UP000231516"/>
    </source>
</evidence>
<feature type="transmembrane region" description="Helical" evidence="1">
    <location>
        <begin position="52"/>
        <end position="73"/>
    </location>
</feature>
<dbReference type="OrthoDB" id="7862849at2"/>